<dbReference type="AlphaFoldDB" id="A0A923RZP9"/>
<keyword evidence="1" id="KW-0472">Membrane</keyword>
<evidence type="ECO:0000313" key="3">
    <source>
        <dbReference type="Proteomes" id="UP000606499"/>
    </source>
</evidence>
<feature type="transmembrane region" description="Helical" evidence="1">
    <location>
        <begin position="6"/>
        <end position="25"/>
    </location>
</feature>
<gene>
    <name evidence="2" type="ORF">H8S45_13645</name>
</gene>
<keyword evidence="3" id="KW-1185">Reference proteome</keyword>
<name>A0A923RZP9_9FIRM</name>
<dbReference type="Proteomes" id="UP000606499">
    <property type="component" value="Unassembled WGS sequence"/>
</dbReference>
<evidence type="ECO:0000313" key="2">
    <source>
        <dbReference type="EMBL" id="MBC5726495.1"/>
    </source>
</evidence>
<sequence length="159" mass="17822">MKDIALAAGFLALMLLGLYLMVKLAKTMQEMREHKETDCFYIATSNPCVVKRIMEILNDMKALHSDKHYTLSIRQGGEILQMLNSRRLGAAVVTPEAAGGRLLLHRLSVISSQPLVMDEDGALLASAEKESQQQKVMWRMDAPNPLAQEFVHQFCIHKA</sequence>
<evidence type="ECO:0000256" key="1">
    <source>
        <dbReference type="SAM" id="Phobius"/>
    </source>
</evidence>
<reference evidence="2" key="1">
    <citation type="submission" date="2020-08" db="EMBL/GenBank/DDBJ databases">
        <title>Genome public.</title>
        <authorList>
            <person name="Liu C."/>
            <person name="Sun Q."/>
        </authorList>
    </citation>
    <scope>NUCLEOTIDE SEQUENCE</scope>
    <source>
        <strain evidence="2">NSJ-28</strain>
    </source>
</reference>
<dbReference type="RefSeq" id="WP_054328182.1">
    <property type="nucleotide sequence ID" value="NZ_JACOPL010000017.1"/>
</dbReference>
<dbReference type="EMBL" id="JACOPL010000017">
    <property type="protein sequence ID" value="MBC5726495.1"/>
    <property type="molecule type" value="Genomic_DNA"/>
</dbReference>
<keyword evidence="1" id="KW-0812">Transmembrane</keyword>
<keyword evidence="1" id="KW-1133">Transmembrane helix</keyword>
<accession>A0A923RZP9</accession>
<protein>
    <submittedName>
        <fullName evidence="2">Uncharacterized protein</fullName>
    </submittedName>
</protein>
<organism evidence="2 3">
    <name type="scientific">Agathobaculum faecis</name>
    <dbReference type="NCBI Taxonomy" id="2763013"/>
    <lineage>
        <taxon>Bacteria</taxon>
        <taxon>Bacillati</taxon>
        <taxon>Bacillota</taxon>
        <taxon>Clostridia</taxon>
        <taxon>Eubacteriales</taxon>
        <taxon>Butyricicoccaceae</taxon>
        <taxon>Agathobaculum</taxon>
    </lineage>
</organism>
<proteinExistence type="predicted"/>
<comment type="caution">
    <text evidence="2">The sequence shown here is derived from an EMBL/GenBank/DDBJ whole genome shotgun (WGS) entry which is preliminary data.</text>
</comment>